<proteinExistence type="predicted"/>
<keyword evidence="3" id="KW-1185">Reference proteome</keyword>
<keyword evidence="1" id="KW-0732">Signal</keyword>
<reference evidence="2" key="1">
    <citation type="submission" date="2020-09" db="EMBL/GenBank/DDBJ databases">
        <authorList>
            <person name="Kikuchi T."/>
        </authorList>
    </citation>
    <scope>NUCLEOTIDE SEQUENCE</scope>
    <source>
        <strain evidence="2">SH1</strain>
    </source>
</reference>
<evidence type="ECO:0000313" key="3">
    <source>
        <dbReference type="Proteomes" id="UP000614601"/>
    </source>
</evidence>
<organism evidence="2 3">
    <name type="scientific">Bursaphelenchus okinawaensis</name>
    <dbReference type="NCBI Taxonomy" id="465554"/>
    <lineage>
        <taxon>Eukaryota</taxon>
        <taxon>Metazoa</taxon>
        <taxon>Ecdysozoa</taxon>
        <taxon>Nematoda</taxon>
        <taxon>Chromadorea</taxon>
        <taxon>Rhabditida</taxon>
        <taxon>Tylenchina</taxon>
        <taxon>Tylenchomorpha</taxon>
        <taxon>Aphelenchoidea</taxon>
        <taxon>Aphelenchoididae</taxon>
        <taxon>Bursaphelenchus</taxon>
    </lineage>
</organism>
<evidence type="ECO:0000313" key="2">
    <source>
        <dbReference type="EMBL" id="CAD5212845.1"/>
    </source>
</evidence>
<dbReference type="EMBL" id="CAJFDH010000002">
    <property type="protein sequence ID" value="CAD5212845.1"/>
    <property type="molecule type" value="Genomic_DNA"/>
</dbReference>
<dbReference type="EMBL" id="CAJFCW020000002">
    <property type="protein sequence ID" value="CAG9097830.1"/>
    <property type="molecule type" value="Genomic_DNA"/>
</dbReference>
<comment type="caution">
    <text evidence="2">The sequence shown here is derived from an EMBL/GenBank/DDBJ whole genome shotgun (WGS) entry which is preliminary data.</text>
</comment>
<gene>
    <name evidence="2" type="ORF">BOKJ2_LOCUS4646</name>
</gene>
<name>A0A811K9I9_9BILA</name>
<feature type="chain" id="PRO_5036220892" evidence="1">
    <location>
        <begin position="24"/>
        <end position="190"/>
    </location>
</feature>
<dbReference type="Proteomes" id="UP000614601">
    <property type="component" value="Unassembled WGS sequence"/>
</dbReference>
<dbReference type="AlphaFoldDB" id="A0A811K9I9"/>
<feature type="signal peptide" evidence="1">
    <location>
        <begin position="1"/>
        <end position="23"/>
    </location>
</feature>
<evidence type="ECO:0000256" key="1">
    <source>
        <dbReference type="SAM" id="SignalP"/>
    </source>
</evidence>
<accession>A0A811K9I9</accession>
<sequence length="190" mass="21833">MTMFQAVVKVFLFWSILFGRFRAYDIPKWSELEYKDYYNTSHLADTACQTDYPDKTCVPISVDAFEQYFMDIAYVTGRNTFGYMQGMNKNLSSKELVLSLYGHYEIRNSPLGHYKEQFWYPLTSEETPTALNIGGGYMKLVKASGNDPKKGKFQMDSPGFGSLVYKNYLFGSNDSTIYDLRDFINGKGDP</sequence>
<protein>
    <submittedName>
        <fullName evidence="2">Uncharacterized protein</fullName>
    </submittedName>
</protein>
<dbReference type="Proteomes" id="UP000783686">
    <property type="component" value="Unassembled WGS sequence"/>
</dbReference>